<name>A0A218Y0I8_PUNGR</name>
<accession>A0A218Y0I8</accession>
<evidence type="ECO:0000256" key="5">
    <source>
        <dbReference type="ARBA" id="ARBA00022801"/>
    </source>
</evidence>
<comment type="similarity">
    <text evidence="2">Belongs to the AB hydrolase superfamily. Lipase family.</text>
</comment>
<keyword evidence="6" id="KW-0809">Transit peptide</keyword>
<dbReference type="GO" id="GO:0016042">
    <property type="term" value="P:lipid catabolic process"/>
    <property type="evidence" value="ECO:0007669"/>
    <property type="project" value="UniProtKB-KW"/>
</dbReference>
<dbReference type="InterPro" id="IPR029058">
    <property type="entry name" value="AB_hydrolase_fold"/>
</dbReference>
<evidence type="ECO:0000313" key="11">
    <source>
        <dbReference type="Proteomes" id="UP000197138"/>
    </source>
</evidence>
<evidence type="ECO:0000313" key="13">
    <source>
        <dbReference type="RefSeq" id="XP_031396098.1"/>
    </source>
</evidence>
<evidence type="ECO:0000256" key="1">
    <source>
        <dbReference type="ARBA" id="ARBA00004229"/>
    </source>
</evidence>
<dbReference type="InterPro" id="IPR002921">
    <property type="entry name" value="Fungal_lipase-type"/>
</dbReference>
<keyword evidence="8" id="KW-0443">Lipid metabolism</keyword>
<dbReference type="Gene3D" id="3.40.50.1820">
    <property type="entry name" value="alpha/beta hydrolase"/>
    <property type="match status" value="1"/>
</dbReference>
<organism evidence="10 11">
    <name type="scientific">Punica granatum</name>
    <name type="common">Pomegranate</name>
    <dbReference type="NCBI Taxonomy" id="22663"/>
    <lineage>
        <taxon>Eukaryota</taxon>
        <taxon>Viridiplantae</taxon>
        <taxon>Streptophyta</taxon>
        <taxon>Embryophyta</taxon>
        <taxon>Tracheophyta</taxon>
        <taxon>Spermatophyta</taxon>
        <taxon>Magnoliopsida</taxon>
        <taxon>eudicotyledons</taxon>
        <taxon>Gunneridae</taxon>
        <taxon>Pentapetalae</taxon>
        <taxon>rosids</taxon>
        <taxon>malvids</taxon>
        <taxon>Myrtales</taxon>
        <taxon>Lythraceae</taxon>
        <taxon>Punica</taxon>
    </lineage>
</organism>
<evidence type="ECO:0000256" key="6">
    <source>
        <dbReference type="ARBA" id="ARBA00022946"/>
    </source>
</evidence>
<evidence type="ECO:0000313" key="12">
    <source>
        <dbReference type="Proteomes" id="UP000515151"/>
    </source>
</evidence>
<gene>
    <name evidence="13" type="primary">LOC116207331</name>
    <name evidence="10" type="ORF">CDL15_Pgr011585</name>
</gene>
<proteinExistence type="inferred from homology"/>
<dbReference type="GO" id="GO:0008970">
    <property type="term" value="F:phospholipase A1 activity"/>
    <property type="evidence" value="ECO:0007669"/>
    <property type="project" value="UniProtKB-ARBA"/>
</dbReference>
<keyword evidence="7" id="KW-0442">Lipid degradation</keyword>
<evidence type="ECO:0000313" key="10">
    <source>
        <dbReference type="EMBL" id="OWM90825.1"/>
    </source>
</evidence>
<reference evidence="12" key="3">
    <citation type="journal article" date="2020" name="Plant Biotechnol. J.">
        <title>The pomegranate (Punica granatum L.) draft genome dissects genetic divergence between soft- and hard-seeded cultivars.</title>
        <authorList>
            <person name="Luo X."/>
            <person name="Li H."/>
            <person name="Wu Z."/>
            <person name="Yao W."/>
            <person name="Zhao P."/>
            <person name="Cao D."/>
            <person name="Yu H."/>
            <person name="Li K."/>
            <person name="Poudel K."/>
            <person name="Zhao D."/>
            <person name="Zhang F."/>
            <person name="Xia X."/>
            <person name="Chen L."/>
            <person name="Wang Q."/>
            <person name="Jing D."/>
            <person name="Cao S."/>
        </authorList>
    </citation>
    <scope>NUCLEOTIDE SEQUENCE [LARGE SCALE GENOMIC DNA]</scope>
</reference>
<keyword evidence="5" id="KW-0378">Hydrolase</keyword>
<reference evidence="10" key="2">
    <citation type="submission" date="2017-06" db="EMBL/GenBank/DDBJ databases">
        <title>The pomegranate genome and the genomics of punicalagin biosynthesis.</title>
        <authorList>
            <person name="Xu C."/>
        </authorList>
    </citation>
    <scope>NUCLEOTIDE SEQUENCE [LARGE SCALE GENOMIC DNA]</scope>
    <source>
        <tissue evidence="10">Fresh leaf</tissue>
    </source>
</reference>
<dbReference type="AlphaFoldDB" id="A0A218Y0I8"/>
<dbReference type="GeneID" id="116207331"/>
<dbReference type="PANTHER" id="PTHR31403:SF8">
    <property type="entry name" value="PHOSPHOLIPASE A(1) DAD1, CHLOROPLASTIC-LIKE"/>
    <property type="match status" value="1"/>
</dbReference>
<evidence type="ECO:0000259" key="9">
    <source>
        <dbReference type="Pfam" id="PF01764"/>
    </source>
</evidence>
<dbReference type="GO" id="GO:0047714">
    <property type="term" value="F:galactolipase activity"/>
    <property type="evidence" value="ECO:0007669"/>
    <property type="project" value="UniProtKB-ARBA"/>
</dbReference>
<keyword evidence="4" id="KW-0934">Plastid</keyword>
<comment type="subcellular location">
    <subcellularLocation>
        <location evidence="1">Plastid</location>
        <location evidence="1">Chloroplast</location>
    </subcellularLocation>
</comment>
<dbReference type="Proteomes" id="UP000197138">
    <property type="component" value="Unassembled WGS sequence"/>
</dbReference>
<dbReference type="PANTHER" id="PTHR31403">
    <property type="entry name" value="PHOSPHOLIPASE A1-IBETA2, CHLOROPLASTIC"/>
    <property type="match status" value="1"/>
</dbReference>
<protein>
    <submittedName>
        <fullName evidence="13">Phospholipase A(1) DAD1, chloroplastic-like</fullName>
    </submittedName>
</protein>
<dbReference type="CDD" id="cd00519">
    <property type="entry name" value="Lipase_3"/>
    <property type="match status" value="1"/>
</dbReference>
<reference evidence="11" key="1">
    <citation type="journal article" date="2017" name="Plant J.">
        <title>The pomegranate (Punica granatum L.) genome and the genomics of punicalagin biosynthesis.</title>
        <authorList>
            <person name="Qin G."/>
            <person name="Xu C."/>
            <person name="Ming R."/>
            <person name="Tang H."/>
            <person name="Guyot R."/>
            <person name="Kramer E.M."/>
            <person name="Hu Y."/>
            <person name="Yi X."/>
            <person name="Qi Y."/>
            <person name="Xu X."/>
            <person name="Gao Z."/>
            <person name="Pan H."/>
            <person name="Jian J."/>
            <person name="Tian Y."/>
            <person name="Yue Z."/>
            <person name="Xu Y."/>
        </authorList>
    </citation>
    <scope>NUCLEOTIDE SEQUENCE [LARGE SCALE GENOMIC DNA]</scope>
    <source>
        <strain evidence="11">cv. Dabenzi</strain>
    </source>
</reference>
<keyword evidence="3" id="KW-0150">Chloroplast</keyword>
<reference evidence="13" key="4">
    <citation type="submission" date="2025-04" db="UniProtKB">
        <authorList>
            <consortium name="RefSeq"/>
        </authorList>
    </citation>
    <scope>IDENTIFICATION</scope>
    <source>
        <tissue evidence="13">Leaf</tissue>
    </source>
</reference>
<dbReference type="OrthoDB" id="426718at2759"/>
<evidence type="ECO:0000256" key="4">
    <source>
        <dbReference type="ARBA" id="ARBA00022640"/>
    </source>
</evidence>
<sequence length="455" mass="50638">MRLSPINGASSLTSSSNNNATDLVNLINSKILSQGLDGLSRNFHSQNYPIKCQPSSVCCSIAVAYPSDRLIPPHHVATAAPRAPPQRISKNWMEYQGISNWEGLLDPLDDTLRREILRYGEFVEAAYRAFDFNPESETFATCKHPQSSLLTRSGIRETGYRLTRHLRATCGVQLPLWMDRMPSWMSTQSSWIGYVAVCQDKKEISRLGRRDIVIALRGTATCLEWIENLRASLTGLHGDVEQDDVPMVQSGFLSLYTSRTSTSPSLQDAIKEEIARIIRTYGDEPLSITLTGHSLGAALAKLAAYDIRTTFDNAPMVTVVSFGGPRVGNINFRCRLEDSGTKILRIVNSDDLVTKVPGFVLENSGLPKNKAVQVTGFPSWFQKSVEDMRWVYADVGQELRLSSRMSPYHSKGNMATCHELRTYLQLVNCFVSSACPFKATATSLLNFHYPENSLL</sequence>
<dbReference type="Proteomes" id="UP000515151">
    <property type="component" value="Chromosome 5"/>
</dbReference>
<dbReference type="RefSeq" id="XP_031396098.1">
    <property type="nucleotide sequence ID" value="XM_031540238.1"/>
</dbReference>
<evidence type="ECO:0000256" key="7">
    <source>
        <dbReference type="ARBA" id="ARBA00022963"/>
    </source>
</evidence>
<keyword evidence="12" id="KW-1185">Reference proteome</keyword>
<evidence type="ECO:0000256" key="3">
    <source>
        <dbReference type="ARBA" id="ARBA00022528"/>
    </source>
</evidence>
<dbReference type="GO" id="GO:0009507">
    <property type="term" value="C:chloroplast"/>
    <property type="evidence" value="ECO:0007669"/>
    <property type="project" value="UniProtKB-SubCell"/>
</dbReference>
<evidence type="ECO:0000256" key="2">
    <source>
        <dbReference type="ARBA" id="ARBA00010701"/>
    </source>
</evidence>
<dbReference type="EMBL" id="MTKT01000535">
    <property type="protein sequence ID" value="OWM90825.1"/>
    <property type="molecule type" value="Genomic_DNA"/>
</dbReference>
<dbReference type="SUPFAM" id="SSF53474">
    <property type="entry name" value="alpha/beta-Hydrolases"/>
    <property type="match status" value="1"/>
</dbReference>
<dbReference type="Pfam" id="PF01764">
    <property type="entry name" value="Lipase_3"/>
    <property type="match status" value="1"/>
</dbReference>
<evidence type="ECO:0000256" key="8">
    <source>
        <dbReference type="ARBA" id="ARBA00023098"/>
    </source>
</evidence>
<feature type="domain" description="Fungal lipase-type" evidence="9">
    <location>
        <begin position="213"/>
        <end position="359"/>
    </location>
</feature>